<dbReference type="Gene3D" id="1.10.260.40">
    <property type="entry name" value="lambda repressor-like DNA-binding domains"/>
    <property type="match status" value="1"/>
</dbReference>
<proteinExistence type="predicted"/>
<comment type="caution">
    <text evidence="2">The sequence shown here is derived from an EMBL/GenBank/DDBJ whole genome shotgun (WGS) entry which is preliminary data.</text>
</comment>
<dbReference type="SUPFAM" id="SSF47413">
    <property type="entry name" value="lambda repressor-like DNA-binding domains"/>
    <property type="match status" value="1"/>
</dbReference>
<dbReference type="OrthoDB" id="9815697at2"/>
<dbReference type="PROSITE" id="PS50943">
    <property type="entry name" value="HTH_CROC1"/>
    <property type="match status" value="1"/>
</dbReference>
<dbReference type="InterPro" id="IPR001387">
    <property type="entry name" value="Cro/C1-type_HTH"/>
</dbReference>
<gene>
    <name evidence="2" type="ORF">EXN68_15430</name>
</gene>
<name>A0A546XGF6_RHIRH</name>
<evidence type="ECO:0000259" key="1">
    <source>
        <dbReference type="PROSITE" id="PS50943"/>
    </source>
</evidence>
<sequence length="110" mass="12177">MDLRSTFGSCVKAHRHRLKLTQQQLADQTGMSIDTVAKIESGAIGASFATIERFMRFFAVDAASLFRIDETDPRFNPQLNTVVNKLAALSEGDLIWLSAIVDAALKPRPR</sequence>
<evidence type="ECO:0000313" key="2">
    <source>
        <dbReference type="EMBL" id="TRA99834.1"/>
    </source>
</evidence>
<dbReference type="CDD" id="cd00093">
    <property type="entry name" value="HTH_XRE"/>
    <property type="match status" value="1"/>
</dbReference>
<dbReference type="GO" id="GO:0003677">
    <property type="term" value="F:DNA binding"/>
    <property type="evidence" value="ECO:0007669"/>
    <property type="project" value="InterPro"/>
</dbReference>
<accession>A0A546XGF6</accession>
<reference evidence="2 3" key="1">
    <citation type="journal article" date="2019" name="Appl. Microbiol. Biotechnol.">
        <title>Differential efficiency of wild type rhizogenic strains for rol gene transformation of plants.</title>
        <authorList>
            <person name="Desmet S."/>
            <person name="De Keyser E."/>
            <person name="Van Vaerenbergh J."/>
            <person name="Baeyen S."/>
            <person name="Van Huylenbroeck J."/>
            <person name="Geelen D."/>
            <person name="Dhooghe E."/>
        </authorList>
    </citation>
    <scope>NUCLEOTIDE SEQUENCE [LARGE SCALE GENOMIC DNA]</scope>
    <source>
        <strain evidence="2 3">GBBC3284</strain>
    </source>
</reference>
<dbReference type="InterPro" id="IPR010982">
    <property type="entry name" value="Lambda_DNA-bd_dom_sf"/>
</dbReference>
<dbReference type="Pfam" id="PF13560">
    <property type="entry name" value="HTH_31"/>
    <property type="match status" value="1"/>
</dbReference>
<protein>
    <submittedName>
        <fullName evidence="2">XRE family transcriptional regulator</fullName>
    </submittedName>
</protein>
<organism evidence="2 3">
    <name type="scientific">Rhizobium rhizogenes</name>
    <name type="common">Agrobacterium rhizogenes</name>
    <dbReference type="NCBI Taxonomy" id="359"/>
    <lineage>
        <taxon>Bacteria</taxon>
        <taxon>Pseudomonadati</taxon>
        <taxon>Pseudomonadota</taxon>
        <taxon>Alphaproteobacteria</taxon>
        <taxon>Hyphomicrobiales</taxon>
        <taxon>Rhizobiaceae</taxon>
        <taxon>Rhizobium/Agrobacterium group</taxon>
        <taxon>Rhizobium</taxon>
    </lineage>
</organism>
<evidence type="ECO:0000313" key="3">
    <source>
        <dbReference type="Proteomes" id="UP000315434"/>
    </source>
</evidence>
<dbReference type="RefSeq" id="WP_142841706.1">
    <property type="nucleotide sequence ID" value="NZ_JAPZAC010000002.1"/>
</dbReference>
<dbReference type="AlphaFoldDB" id="A0A546XGF6"/>
<dbReference type="EMBL" id="SGNY01000004">
    <property type="protein sequence ID" value="TRA99834.1"/>
    <property type="molecule type" value="Genomic_DNA"/>
</dbReference>
<dbReference type="SMART" id="SM00530">
    <property type="entry name" value="HTH_XRE"/>
    <property type="match status" value="1"/>
</dbReference>
<feature type="domain" description="HTH cro/C1-type" evidence="1">
    <location>
        <begin position="11"/>
        <end position="65"/>
    </location>
</feature>
<dbReference type="Proteomes" id="UP000315434">
    <property type="component" value="Unassembled WGS sequence"/>
</dbReference>